<dbReference type="InterPro" id="IPR021005">
    <property type="entry name" value="Znf_CGNR"/>
</dbReference>
<evidence type="ECO:0000313" key="2">
    <source>
        <dbReference type="EMBL" id="MBB3725364.1"/>
    </source>
</evidence>
<organism evidence="2 3">
    <name type="scientific">Nonomuraea dietziae</name>
    <dbReference type="NCBI Taxonomy" id="65515"/>
    <lineage>
        <taxon>Bacteria</taxon>
        <taxon>Bacillati</taxon>
        <taxon>Actinomycetota</taxon>
        <taxon>Actinomycetes</taxon>
        <taxon>Streptosporangiales</taxon>
        <taxon>Streptosporangiaceae</taxon>
        <taxon>Nonomuraea</taxon>
    </lineage>
</organism>
<evidence type="ECO:0000259" key="1">
    <source>
        <dbReference type="Pfam" id="PF11706"/>
    </source>
</evidence>
<dbReference type="Proteomes" id="UP000579945">
    <property type="component" value="Unassembled WGS sequence"/>
</dbReference>
<keyword evidence="3" id="KW-1185">Reference proteome</keyword>
<comment type="caution">
    <text evidence="2">The sequence shown here is derived from an EMBL/GenBank/DDBJ whole genome shotgun (WGS) entry which is preliminary data.</text>
</comment>
<dbReference type="SUPFAM" id="SSF160904">
    <property type="entry name" value="Jann2411-like"/>
    <property type="match status" value="1"/>
</dbReference>
<dbReference type="Pfam" id="PF11706">
    <property type="entry name" value="zf-CGNR"/>
    <property type="match status" value="1"/>
</dbReference>
<sequence length="194" mass="20976">MRISVSDYTVGAAVAGDLVNTSPTVRSTMGEALPDPEALAGFLADRDLRLDALAERPPTEDDLREVHLFRREVRGVLETATEEHAVAGGTVLAMRAGLSPILQREPDGRWQWYVPTARGASLADELAALVGIGLLGVVRALGHERFRPCDAPGCRGVFVDTSRPGRRRYCGDLCGNRLNVANHRARRRLGSVAP</sequence>
<dbReference type="PANTHER" id="PTHR35525:SF3">
    <property type="entry name" value="BLL6575 PROTEIN"/>
    <property type="match status" value="1"/>
</dbReference>
<evidence type="ECO:0000313" key="3">
    <source>
        <dbReference type="Proteomes" id="UP000579945"/>
    </source>
</evidence>
<dbReference type="Gene3D" id="1.10.3300.10">
    <property type="entry name" value="Jann2411-like domain"/>
    <property type="match status" value="1"/>
</dbReference>
<gene>
    <name evidence="2" type="ORF">FHR33_001224</name>
</gene>
<name>A0A7W5YPP6_9ACTN</name>
<dbReference type="PANTHER" id="PTHR35525">
    <property type="entry name" value="BLL6575 PROTEIN"/>
    <property type="match status" value="1"/>
</dbReference>
<accession>A0A7W5YPP6</accession>
<dbReference type="InterPro" id="IPR010852">
    <property type="entry name" value="ABATE"/>
</dbReference>
<dbReference type="AlphaFoldDB" id="A0A7W5YPP6"/>
<dbReference type="GeneID" id="95387792"/>
<proteinExistence type="predicted"/>
<dbReference type="EMBL" id="JACIBV010000001">
    <property type="protein sequence ID" value="MBB3725364.1"/>
    <property type="molecule type" value="Genomic_DNA"/>
</dbReference>
<dbReference type="InterPro" id="IPR023286">
    <property type="entry name" value="ABATE_dom_sf"/>
</dbReference>
<protein>
    <submittedName>
        <fullName evidence="2">Putative RNA-binding Zn ribbon-like protein</fullName>
    </submittedName>
</protein>
<feature type="domain" description="Zinc finger CGNR" evidence="1">
    <location>
        <begin position="145"/>
        <end position="187"/>
    </location>
</feature>
<reference evidence="2 3" key="1">
    <citation type="submission" date="2020-08" db="EMBL/GenBank/DDBJ databases">
        <title>Sequencing the genomes of 1000 actinobacteria strains.</title>
        <authorList>
            <person name="Klenk H.-P."/>
        </authorList>
    </citation>
    <scope>NUCLEOTIDE SEQUENCE [LARGE SCALE GENOMIC DNA]</scope>
    <source>
        <strain evidence="2 3">DSM 44320</strain>
    </source>
</reference>
<dbReference type="RefSeq" id="WP_183644595.1">
    <property type="nucleotide sequence ID" value="NZ_BAAAXX010000047.1"/>
</dbReference>
<dbReference type="Pfam" id="PF07336">
    <property type="entry name" value="ABATE"/>
    <property type="match status" value="1"/>
</dbReference>